<gene>
    <name evidence="4" type="primary">LOC111469266</name>
</gene>
<sequence>MTRSVKIIEICEVAPRLPEESCAAAVPSSLPLTFFDLSLLRFYPTQRLFFYDPSSTCKGSVIEFTSDSVNREASEFHSLVPLLPASHDCVAAIAIQVLSLKT</sequence>
<dbReference type="AlphaFoldDB" id="A0A6J1I3D3"/>
<accession>A0A6J1I3D3</accession>
<proteinExistence type="predicted"/>
<dbReference type="RefSeq" id="XP_022970253.1">
    <property type="nucleotide sequence ID" value="XM_023114485.1"/>
</dbReference>
<keyword evidence="3" id="KW-1185">Reference proteome</keyword>
<dbReference type="OrthoDB" id="1862401at2759"/>
<evidence type="ECO:0000313" key="3">
    <source>
        <dbReference type="Proteomes" id="UP000504608"/>
    </source>
</evidence>
<evidence type="ECO:0000256" key="1">
    <source>
        <dbReference type="ARBA" id="ARBA00022679"/>
    </source>
</evidence>
<name>A0A6J1I3D3_CUCMA</name>
<dbReference type="GO" id="GO:0016747">
    <property type="term" value="F:acyltransferase activity, transferring groups other than amino-acyl groups"/>
    <property type="evidence" value="ECO:0007669"/>
    <property type="project" value="UniProtKB-ARBA"/>
</dbReference>
<keyword evidence="2" id="KW-0012">Acyltransferase</keyword>
<dbReference type="InterPro" id="IPR051504">
    <property type="entry name" value="Plant_metabolite_acyltrans"/>
</dbReference>
<dbReference type="PANTHER" id="PTHR31625">
    <property type="match status" value="1"/>
</dbReference>
<dbReference type="Proteomes" id="UP000504608">
    <property type="component" value="Unplaced"/>
</dbReference>
<keyword evidence="1" id="KW-0808">Transferase</keyword>
<evidence type="ECO:0000313" key="4">
    <source>
        <dbReference type="RefSeq" id="XP_022970253.1"/>
    </source>
</evidence>
<dbReference type="Gene3D" id="3.30.559.10">
    <property type="entry name" value="Chloramphenicol acetyltransferase-like domain"/>
    <property type="match status" value="1"/>
</dbReference>
<reference evidence="4" key="1">
    <citation type="submission" date="2025-08" db="UniProtKB">
        <authorList>
            <consortium name="RefSeq"/>
        </authorList>
    </citation>
    <scope>IDENTIFICATION</scope>
    <source>
        <tissue evidence="4">Young leaves</tissue>
    </source>
</reference>
<evidence type="ECO:0000256" key="2">
    <source>
        <dbReference type="ARBA" id="ARBA00023315"/>
    </source>
</evidence>
<organism evidence="3 4">
    <name type="scientific">Cucurbita maxima</name>
    <name type="common">Pumpkin</name>
    <name type="synonym">Winter squash</name>
    <dbReference type="NCBI Taxonomy" id="3661"/>
    <lineage>
        <taxon>Eukaryota</taxon>
        <taxon>Viridiplantae</taxon>
        <taxon>Streptophyta</taxon>
        <taxon>Embryophyta</taxon>
        <taxon>Tracheophyta</taxon>
        <taxon>Spermatophyta</taxon>
        <taxon>Magnoliopsida</taxon>
        <taxon>eudicotyledons</taxon>
        <taxon>Gunneridae</taxon>
        <taxon>Pentapetalae</taxon>
        <taxon>rosids</taxon>
        <taxon>fabids</taxon>
        <taxon>Cucurbitales</taxon>
        <taxon>Cucurbitaceae</taxon>
        <taxon>Cucurbiteae</taxon>
        <taxon>Cucurbita</taxon>
    </lineage>
</organism>
<dbReference type="GeneID" id="111469266"/>
<dbReference type="KEGG" id="cmax:111469266"/>
<protein>
    <submittedName>
        <fullName evidence="4">Uncharacterized protein LOC111469266</fullName>
    </submittedName>
</protein>
<dbReference type="InterPro" id="IPR023213">
    <property type="entry name" value="CAT-like_dom_sf"/>
</dbReference>